<keyword evidence="14" id="KW-1185">Reference proteome</keyword>
<gene>
    <name evidence="13" type="ORF">HHI36_023482</name>
</gene>
<accession>A0ABD2PGN9</accession>
<dbReference type="FunFam" id="3.40.50.720:FF:000131">
    <property type="entry name" value="Short-chain dehydrogenase/reductase 3"/>
    <property type="match status" value="1"/>
</dbReference>
<keyword evidence="4" id="KW-0521">NADP</keyword>
<evidence type="ECO:0000256" key="12">
    <source>
        <dbReference type="RuleBase" id="RU000363"/>
    </source>
</evidence>
<dbReference type="InterPro" id="IPR020904">
    <property type="entry name" value="Sc_DH/Rdtase_CS"/>
</dbReference>
<dbReference type="Pfam" id="PF00106">
    <property type="entry name" value="adh_short"/>
    <property type="match status" value="1"/>
</dbReference>
<reference evidence="13 14" key="1">
    <citation type="journal article" date="2021" name="BMC Biol.">
        <title>Horizontally acquired antibacterial genes associated with adaptive radiation of ladybird beetles.</title>
        <authorList>
            <person name="Li H.S."/>
            <person name="Tang X.F."/>
            <person name="Huang Y.H."/>
            <person name="Xu Z.Y."/>
            <person name="Chen M.L."/>
            <person name="Du X.Y."/>
            <person name="Qiu B.Y."/>
            <person name="Chen P.T."/>
            <person name="Zhang W."/>
            <person name="Slipinski A."/>
            <person name="Escalona H.E."/>
            <person name="Waterhouse R.M."/>
            <person name="Zwick A."/>
            <person name="Pang H."/>
        </authorList>
    </citation>
    <scope>NUCLEOTIDE SEQUENCE [LARGE SCALE GENOMIC DNA]</scope>
    <source>
        <strain evidence="13">SYSU2018</strain>
    </source>
</reference>
<keyword evidence="8" id="KW-0472">Membrane</keyword>
<dbReference type="Proteomes" id="UP001516400">
    <property type="component" value="Unassembled WGS sequence"/>
</dbReference>
<evidence type="ECO:0000256" key="9">
    <source>
        <dbReference type="ARBA" id="ARBA00059620"/>
    </source>
</evidence>
<dbReference type="SUPFAM" id="SSF51735">
    <property type="entry name" value="NAD(P)-binding Rossmann-fold domains"/>
    <property type="match status" value="1"/>
</dbReference>
<dbReference type="EMBL" id="JABFTP020000186">
    <property type="protein sequence ID" value="KAL3290115.1"/>
    <property type="molecule type" value="Genomic_DNA"/>
</dbReference>
<dbReference type="PANTHER" id="PTHR24322">
    <property type="entry name" value="PKSB"/>
    <property type="match status" value="1"/>
</dbReference>
<evidence type="ECO:0000256" key="11">
    <source>
        <dbReference type="ARBA" id="ARBA00082544"/>
    </source>
</evidence>
<evidence type="ECO:0000256" key="1">
    <source>
        <dbReference type="ARBA" id="ARBA00004141"/>
    </source>
</evidence>
<dbReference type="PRINTS" id="PR00080">
    <property type="entry name" value="SDRFAMILY"/>
</dbReference>
<dbReference type="AlphaFoldDB" id="A0ABD2PGN9"/>
<evidence type="ECO:0000256" key="3">
    <source>
        <dbReference type="ARBA" id="ARBA00022692"/>
    </source>
</evidence>
<comment type="similarity">
    <text evidence="2 12">Belongs to the short-chain dehydrogenases/reductases (SDR) family.</text>
</comment>
<name>A0ABD2PGN9_9CUCU</name>
<dbReference type="Gene3D" id="3.40.50.720">
    <property type="entry name" value="NAD(P)-binding Rossmann-like Domain"/>
    <property type="match status" value="1"/>
</dbReference>
<evidence type="ECO:0000256" key="7">
    <source>
        <dbReference type="ARBA" id="ARBA00023098"/>
    </source>
</evidence>
<dbReference type="PRINTS" id="PR00081">
    <property type="entry name" value="GDHRDH"/>
</dbReference>
<dbReference type="CDD" id="cd05339">
    <property type="entry name" value="17beta-HSDXI-like_SDR_c"/>
    <property type="match status" value="1"/>
</dbReference>
<keyword evidence="3" id="KW-0812">Transmembrane</keyword>
<keyword evidence="5" id="KW-1133">Transmembrane helix</keyword>
<comment type="function">
    <text evidence="9">Catalyzes the reduction of all-trans-retinal to all-trans-retinol in the presence of NADPH.</text>
</comment>
<evidence type="ECO:0000313" key="13">
    <source>
        <dbReference type="EMBL" id="KAL3290115.1"/>
    </source>
</evidence>
<evidence type="ECO:0000313" key="14">
    <source>
        <dbReference type="Proteomes" id="UP001516400"/>
    </source>
</evidence>
<dbReference type="InterPro" id="IPR036291">
    <property type="entry name" value="NAD(P)-bd_dom_sf"/>
</dbReference>
<proteinExistence type="inferred from homology"/>
<dbReference type="PANTHER" id="PTHR24322:SF736">
    <property type="entry name" value="RETINOL DEHYDROGENASE 10"/>
    <property type="match status" value="1"/>
</dbReference>
<dbReference type="InterPro" id="IPR002347">
    <property type="entry name" value="SDR_fam"/>
</dbReference>
<keyword evidence="6" id="KW-0560">Oxidoreductase</keyword>
<evidence type="ECO:0000256" key="5">
    <source>
        <dbReference type="ARBA" id="ARBA00022989"/>
    </source>
</evidence>
<keyword evidence="7" id="KW-0443">Lipid metabolism</keyword>
<comment type="subcellular location">
    <subcellularLocation>
        <location evidence="1">Membrane</location>
        <topology evidence="1">Multi-pass membrane protein</topology>
    </subcellularLocation>
</comment>
<evidence type="ECO:0000256" key="6">
    <source>
        <dbReference type="ARBA" id="ARBA00023002"/>
    </source>
</evidence>
<dbReference type="GO" id="GO:0016020">
    <property type="term" value="C:membrane"/>
    <property type="evidence" value="ECO:0007669"/>
    <property type="project" value="UniProtKB-SubCell"/>
</dbReference>
<organism evidence="13 14">
    <name type="scientific">Cryptolaemus montrouzieri</name>
    <dbReference type="NCBI Taxonomy" id="559131"/>
    <lineage>
        <taxon>Eukaryota</taxon>
        <taxon>Metazoa</taxon>
        <taxon>Ecdysozoa</taxon>
        <taxon>Arthropoda</taxon>
        <taxon>Hexapoda</taxon>
        <taxon>Insecta</taxon>
        <taxon>Pterygota</taxon>
        <taxon>Neoptera</taxon>
        <taxon>Endopterygota</taxon>
        <taxon>Coleoptera</taxon>
        <taxon>Polyphaga</taxon>
        <taxon>Cucujiformia</taxon>
        <taxon>Coccinelloidea</taxon>
        <taxon>Coccinellidae</taxon>
        <taxon>Scymninae</taxon>
        <taxon>Scymnini</taxon>
        <taxon>Cryptolaemus</taxon>
    </lineage>
</organism>
<sequence>MNEIFLLQTGQYNINVPGKVGTPHISEQIYQILELLFISTFWLLQLVYYIGESIYLKIYKPAPKSVEGEIVLITGTGHGIGKQLALQYAGAGATVVGWDINKENNDETIKEINQRFKNKAYGYICNVANRENVLETAKKVQEDVGDVTIFIANAGIMPCHLLEEHSANEIQRIIDINVMQIFWLLEAFLPSMKKNNYGHIVGISSIAGLGGFPNLVPYCASKFAVRGLLESLHEELRTDKKCNIKTTTVFPYMVDTGLCKNPRIKFDLFMKMIQPEEVAECVMMAQRREELLVSIPGYLINLQNFVRLCPPKAQMKLIDLLDSGIDSDLIREPVKN</sequence>
<comment type="caution">
    <text evidence="13">The sequence shown here is derived from an EMBL/GenBank/DDBJ whole genome shotgun (WGS) entry which is preliminary data.</text>
</comment>
<protein>
    <recommendedName>
        <fullName evidence="10">Short-chain dehydrogenase/reductase 3</fullName>
    </recommendedName>
    <alternativeName>
        <fullName evidence="11">Retinal short-chain dehydrogenase/reductase 1</fullName>
    </alternativeName>
</protein>
<evidence type="ECO:0000256" key="4">
    <source>
        <dbReference type="ARBA" id="ARBA00022857"/>
    </source>
</evidence>
<evidence type="ECO:0000256" key="8">
    <source>
        <dbReference type="ARBA" id="ARBA00023136"/>
    </source>
</evidence>
<dbReference type="PROSITE" id="PS00061">
    <property type="entry name" value="ADH_SHORT"/>
    <property type="match status" value="1"/>
</dbReference>
<evidence type="ECO:0000256" key="2">
    <source>
        <dbReference type="ARBA" id="ARBA00006484"/>
    </source>
</evidence>
<dbReference type="GO" id="GO:0052650">
    <property type="term" value="F:all-trans-retinol dehydrogenase (NADP+) activity"/>
    <property type="evidence" value="ECO:0007669"/>
    <property type="project" value="UniProtKB-ARBA"/>
</dbReference>
<evidence type="ECO:0000256" key="10">
    <source>
        <dbReference type="ARBA" id="ARBA00068717"/>
    </source>
</evidence>